<protein>
    <submittedName>
        <fullName evidence="4">Sulfotransferase 1C4</fullName>
    </submittedName>
</protein>
<dbReference type="EMBL" id="BPLQ01006011">
    <property type="protein sequence ID" value="GIY19083.1"/>
    <property type="molecule type" value="Genomic_DNA"/>
</dbReference>
<dbReference type="AlphaFoldDB" id="A0AAV4RGG3"/>
<feature type="domain" description="Sulfotransferase" evidence="3">
    <location>
        <begin position="109"/>
        <end position="352"/>
    </location>
</feature>
<reference evidence="4 5" key="1">
    <citation type="submission" date="2021-06" db="EMBL/GenBank/DDBJ databases">
        <title>Caerostris darwini draft genome.</title>
        <authorList>
            <person name="Kono N."/>
            <person name="Arakawa K."/>
        </authorList>
    </citation>
    <scope>NUCLEOTIDE SEQUENCE [LARGE SCALE GENOMIC DNA]</scope>
</reference>
<dbReference type="InterPro" id="IPR027417">
    <property type="entry name" value="P-loop_NTPase"/>
</dbReference>
<comment type="caution">
    <text evidence="4">The sequence shown here is derived from an EMBL/GenBank/DDBJ whole genome shotgun (WGS) entry which is preliminary data.</text>
</comment>
<keyword evidence="2" id="KW-0808">Transferase</keyword>
<gene>
    <name evidence="4" type="primary">SULT1C4</name>
    <name evidence="4" type="ORF">CDAR_565991</name>
</gene>
<proteinExistence type="inferred from homology"/>
<keyword evidence="5" id="KW-1185">Reference proteome</keyword>
<evidence type="ECO:0000256" key="1">
    <source>
        <dbReference type="ARBA" id="ARBA00005771"/>
    </source>
</evidence>
<evidence type="ECO:0000259" key="3">
    <source>
        <dbReference type="Pfam" id="PF00685"/>
    </source>
</evidence>
<organism evidence="4 5">
    <name type="scientific">Caerostris darwini</name>
    <dbReference type="NCBI Taxonomy" id="1538125"/>
    <lineage>
        <taxon>Eukaryota</taxon>
        <taxon>Metazoa</taxon>
        <taxon>Ecdysozoa</taxon>
        <taxon>Arthropoda</taxon>
        <taxon>Chelicerata</taxon>
        <taxon>Arachnida</taxon>
        <taxon>Araneae</taxon>
        <taxon>Araneomorphae</taxon>
        <taxon>Entelegynae</taxon>
        <taxon>Araneoidea</taxon>
        <taxon>Araneidae</taxon>
        <taxon>Caerostris</taxon>
    </lineage>
</organism>
<dbReference type="SUPFAM" id="SSF52540">
    <property type="entry name" value="P-loop containing nucleoside triphosphate hydrolases"/>
    <property type="match status" value="1"/>
</dbReference>
<evidence type="ECO:0000313" key="4">
    <source>
        <dbReference type="EMBL" id="GIY19083.1"/>
    </source>
</evidence>
<dbReference type="GO" id="GO:0008146">
    <property type="term" value="F:sulfotransferase activity"/>
    <property type="evidence" value="ECO:0007669"/>
    <property type="project" value="InterPro"/>
</dbReference>
<sequence length="371" mass="42148">MVVIYENRIHGIQITLKLDKRLPLCNDAVGRGSTANSRVGRKENWSTCAVPPFPHSRRFSIKFVQSSPLKIAPIGMPIPYKEFQGFRVPVGADEGRLRAACNHPLSPGNIVISSYPKCGTTWLQHIIFLLLRGGRPAGSASQVVEAVPFPEQDGLEEGANPRALKYHLPFRLTPMSKDAFYLYVARNPKDACVSYYHFLKDLPGYHIKDFDEFFEAFLAGEVPYGDLLDHVLEWQEGACRTSNVLLLTYEDLSRDREATLRRIAHFLGLQGLDDVAFKDVLEYSSFEYMRDLASRDDFMLKYLLQSTGGQEGTDGRRPRMLRKGVVGDWRSHLSPEQSARMDEHFSRKMKGTPWESAWAKDMAHKQTTTEF</sequence>
<dbReference type="Pfam" id="PF00685">
    <property type="entry name" value="Sulfotransfer_1"/>
    <property type="match status" value="1"/>
</dbReference>
<dbReference type="PANTHER" id="PTHR11783">
    <property type="entry name" value="SULFOTRANSFERASE SULT"/>
    <property type="match status" value="1"/>
</dbReference>
<dbReference type="InterPro" id="IPR000863">
    <property type="entry name" value="Sulfotransferase_dom"/>
</dbReference>
<dbReference type="Gene3D" id="3.40.50.300">
    <property type="entry name" value="P-loop containing nucleotide triphosphate hydrolases"/>
    <property type="match status" value="1"/>
</dbReference>
<comment type="similarity">
    <text evidence="1">Belongs to the sulfotransferase 1 family.</text>
</comment>
<name>A0AAV4RGG3_9ARAC</name>
<evidence type="ECO:0000313" key="5">
    <source>
        <dbReference type="Proteomes" id="UP001054837"/>
    </source>
</evidence>
<dbReference type="Proteomes" id="UP001054837">
    <property type="component" value="Unassembled WGS sequence"/>
</dbReference>
<accession>A0AAV4RGG3</accession>
<evidence type="ECO:0000256" key="2">
    <source>
        <dbReference type="ARBA" id="ARBA00022679"/>
    </source>
</evidence>